<evidence type="ECO:0000313" key="3">
    <source>
        <dbReference type="EMBL" id="WVZ69581.1"/>
    </source>
</evidence>
<dbReference type="PANTHER" id="PTHR46033:SF78">
    <property type="entry name" value="OS06G0232700 PROTEIN"/>
    <property type="match status" value="1"/>
</dbReference>
<feature type="compositionally biased region" description="Polar residues" evidence="1">
    <location>
        <begin position="837"/>
        <end position="856"/>
    </location>
</feature>
<protein>
    <recommendedName>
        <fullName evidence="2">Aminotransferase-like plant mobile domain-containing protein</fullName>
    </recommendedName>
</protein>
<dbReference type="PANTHER" id="PTHR46033">
    <property type="entry name" value="PROTEIN MAIN-LIKE 2"/>
    <property type="match status" value="1"/>
</dbReference>
<name>A0AAQ3WQ29_PASNO</name>
<reference evidence="3 4" key="1">
    <citation type="submission" date="2024-02" db="EMBL/GenBank/DDBJ databases">
        <title>High-quality chromosome-scale genome assembly of Pensacola bahiagrass (Paspalum notatum Flugge var. saurae).</title>
        <authorList>
            <person name="Vega J.M."/>
            <person name="Podio M."/>
            <person name="Orjuela J."/>
            <person name="Siena L.A."/>
            <person name="Pessino S.C."/>
            <person name="Combes M.C."/>
            <person name="Mariac C."/>
            <person name="Albertini E."/>
            <person name="Pupilli F."/>
            <person name="Ortiz J.P.A."/>
            <person name="Leblanc O."/>
        </authorList>
    </citation>
    <scope>NUCLEOTIDE SEQUENCE [LARGE SCALE GENOMIC DNA]</scope>
    <source>
        <strain evidence="3">R1</strain>
        <tissue evidence="3">Leaf</tissue>
    </source>
</reference>
<feature type="domain" description="Aminotransferase-like plant mobile" evidence="2">
    <location>
        <begin position="74"/>
        <end position="467"/>
    </location>
</feature>
<evidence type="ECO:0000313" key="4">
    <source>
        <dbReference type="Proteomes" id="UP001341281"/>
    </source>
</evidence>
<organism evidence="3 4">
    <name type="scientific">Paspalum notatum var. saurae</name>
    <dbReference type="NCBI Taxonomy" id="547442"/>
    <lineage>
        <taxon>Eukaryota</taxon>
        <taxon>Viridiplantae</taxon>
        <taxon>Streptophyta</taxon>
        <taxon>Embryophyta</taxon>
        <taxon>Tracheophyta</taxon>
        <taxon>Spermatophyta</taxon>
        <taxon>Magnoliopsida</taxon>
        <taxon>Liliopsida</taxon>
        <taxon>Poales</taxon>
        <taxon>Poaceae</taxon>
        <taxon>PACMAD clade</taxon>
        <taxon>Panicoideae</taxon>
        <taxon>Andropogonodae</taxon>
        <taxon>Paspaleae</taxon>
        <taxon>Paspalinae</taxon>
        <taxon>Paspalum</taxon>
    </lineage>
</organism>
<feature type="region of interest" description="Disordered" evidence="1">
    <location>
        <begin position="585"/>
        <end position="655"/>
    </location>
</feature>
<dbReference type="Pfam" id="PF10536">
    <property type="entry name" value="PMD"/>
    <property type="match status" value="1"/>
</dbReference>
<sequence>MDAPQGYVTPELLDAATDRKHRSYFSAVLGSSLGQFRARVPMESMALDPRWVPRLRASGLLPLARLVEGKRPRFSYDFSLLASMVDRWRPETHTFHLTVGEMAPILQDVSYLLGLPLRGDAMGPTDYGPGWRDDLLNRFGRVQRSPTSQAYKEFAPTHTGGPPKWWILQFKADDIRAGATEYEVARHLEAYVLWLMGWVMFCSSAGSFVAKGLLPFARYVADAPLDAIPQFSWGSAVLAATYRGLCTACFKSSGAEPIFGGCPLLLQLWAHERFQIGRPAVVHSAYEGYIVDDVDGPTMGSLWCDQRFAYAHVQTRKSYPDFVGQYDVLRDDDVRWQPYSVEAVEARAPEGLSALCVRDAEYWRTRRPLVFDIYVEEHAVHRVLRQLGLFQEIVVPRSLLPPHVHRLIQLTQLEFTCSFTRQGQTVGQLWAPRLEEFVTKWATALDDVVIEGRPHDDAVWGHYLRWYLPRTRLRVTSTPQELPRRTPGVTDSYPTQRDQGALLAHDVVRQIHAEAVSYSRSSLTMAPQQHKAAYDKIAELCRRVTRSLSCRDDDVGLPPQQPVFHAPAPTPPPPRSIPLYGQTTPMTYPPSGTQYGTHAGSSSRPPLYYQDTFGAGTSSRPPPYYQDALGYEAGTTPDDSYGAGHAPPSPAGAAEEMAQSLFASPTHDELGYSQLQDAPPRATQQSQELPAQDTAPPRRTRVPPDPFSHGSRHTWAAQRAAAQWIDTRSAPAWPRRIPQEAETKGRYMVRMDEAREAERQARLERERQLRQQQICLDGKDKQLNRRRDDLVAREIELKRREDELKRRQDLLRAAEQRGATNHGGSSSKGDRKGKNIRFTQQHQPSVQNTNGSTTWERSWPWEEGKPTYPLRLGRRLWASRDYYDMGNCRFAKWVDPPNHQHIDDYISYLKDRIHDLECEVKSLEEDAKKKTPLVVSLEDDPLCPDPFCKCPYHPRSDWPPKSPPSGGHGFYEEGGSSHFSSANYA</sequence>
<dbReference type="AlphaFoldDB" id="A0AAQ3WQ29"/>
<feature type="region of interest" description="Disordered" evidence="1">
    <location>
        <begin position="958"/>
        <end position="985"/>
    </location>
</feature>
<dbReference type="EMBL" id="CP144748">
    <property type="protein sequence ID" value="WVZ69581.1"/>
    <property type="molecule type" value="Genomic_DNA"/>
</dbReference>
<gene>
    <name evidence="3" type="ORF">U9M48_018349</name>
</gene>
<feature type="compositionally biased region" description="Low complexity" evidence="1">
    <location>
        <begin position="642"/>
        <end position="654"/>
    </location>
</feature>
<proteinExistence type="predicted"/>
<dbReference type="InterPro" id="IPR019557">
    <property type="entry name" value="AminoTfrase-like_pln_mobile"/>
</dbReference>
<keyword evidence="4" id="KW-1185">Reference proteome</keyword>
<dbReference type="Proteomes" id="UP001341281">
    <property type="component" value="Chromosome 04"/>
</dbReference>
<evidence type="ECO:0000259" key="2">
    <source>
        <dbReference type="Pfam" id="PF10536"/>
    </source>
</evidence>
<accession>A0AAQ3WQ29</accession>
<evidence type="ECO:0000256" key="1">
    <source>
        <dbReference type="SAM" id="MobiDB-lite"/>
    </source>
</evidence>
<feature type="region of interest" description="Disordered" evidence="1">
    <location>
        <begin position="671"/>
        <end position="712"/>
    </location>
</feature>
<dbReference type="InterPro" id="IPR044824">
    <property type="entry name" value="MAIN-like"/>
</dbReference>
<dbReference type="GO" id="GO:0010073">
    <property type="term" value="P:meristem maintenance"/>
    <property type="evidence" value="ECO:0007669"/>
    <property type="project" value="InterPro"/>
</dbReference>
<feature type="region of interest" description="Disordered" evidence="1">
    <location>
        <begin position="812"/>
        <end position="858"/>
    </location>
</feature>
<feature type="compositionally biased region" description="Polar residues" evidence="1">
    <location>
        <begin position="585"/>
        <end position="604"/>
    </location>
</feature>